<dbReference type="SUPFAM" id="SSF158791">
    <property type="entry name" value="MgtE N-terminal domain-like"/>
    <property type="match status" value="1"/>
</dbReference>
<dbReference type="AlphaFoldDB" id="A0A9D2QCX3"/>
<accession>A0A9D2QCX3</accession>
<reference evidence="4" key="1">
    <citation type="journal article" date="2021" name="PeerJ">
        <title>Extensive microbial diversity within the chicken gut microbiome revealed by metagenomics and culture.</title>
        <authorList>
            <person name="Gilroy R."/>
            <person name="Ravi A."/>
            <person name="Getino M."/>
            <person name="Pursley I."/>
            <person name="Horton D.L."/>
            <person name="Alikhan N.F."/>
            <person name="Baker D."/>
            <person name="Gharbi K."/>
            <person name="Hall N."/>
            <person name="Watson M."/>
            <person name="Adriaenssens E.M."/>
            <person name="Foster-Nyarko E."/>
            <person name="Jarju S."/>
            <person name="Secka A."/>
            <person name="Antonio M."/>
            <person name="Oren A."/>
            <person name="Chaudhuri R.R."/>
            <person name="La Ragione R."/>
            <person name="Hildebrand F."/>
            <person name="Pallen M.J."/>
        </authorList>
    </citation>
    <scope>NUCLEOTIDE SEQUENCE</scope>
    <source>
        <strain evidence="4">ChiHjej13B12-4958</strain>
    </source>
</reference>
<organism evidence="4 5">
    <name type="scientific">Candidatus Corynebacterium faecigallinarum</name>
    <dbReference type="NCBI Taxonomy" id="2838528"/>
    <lineage>
        <taxon>Bacteria</taxon>
        <taxon>Bacillati</taxon>
        <taxon>Actinomycetota</taxon>
        <taxon>Actinomycetes</taxon>
        <taxon>Mycobacteriales</taxon>
        <taxon>Corynebacteriaceae</taxon>
        <taxon>Corynebacterium</taxon>
    </lineage>
</organism>
<keyword evidence="1" id="KW-0129">CBS domain</keyword>
<dbReference type="InterPro" id="IPR058838">
    <property type="entry name" value="SH3_actinomycetes"/>
</dbReference>
<dbReference type="Gene3D" id="3.10.580.10">
    <property type="entry name" value="CBS-domain"/>
    <property type="match status" value="1"/>
</dbReference>
<dbReference type="GO" id="GO:0016020">
    <property type="term" value="C:membrane"/>
    <property type="evidence" value="ECO:0007669"/>
    <property type="project" value="InterPro"/>
</dbReference>
<dbReference type="Gene3D" id="1.25.60.10">
    <property type="entry name" value="MgtE N-terminal domain-like"/>
    <property type="match status" value="1"/>
</dbReference>
<evidence type="ECO:0000256" key="1">
    <source>
        <dbReference type="PROSITE-ProRule" id="PRU00703"/>
    </source>
</evidence>
<feature type="compositionally biased region" description="Basic and acidic residues" evidence="2">
    <location>
        <begin position="417"/>
        <end position="427"/>
    </location>
</feature>
<dbReference type="InterPro" id="IPR046342">
    <property type="entry name" value="CBS_dom_sf"/>
</dbReference>
<feature type="domain" description="CBS" evidence="3">
    <location>
        <begin position="359"/>
        <end position="418"/>
    </location>
</feature>
<dbReference type="SUPFAM" id="SSF50346">
    <property type="entry name" value="PRC-barrel domain"/>
    <property type="match status" value="1"/>
</dbReference>
<comment type="caution">
    <text evidence="4">The sequence shown here is derived from an EMBL/GenBank/DDBJ whole genome shotgun (WGS) entry which is preliminary data.</text>
</comment>
<dbReference type="Pfam" id="PF00571">
    <property type="entry name" value="CBS"/>
    <property type="match status" value="2"/>
</dbReference>
<dbReference type="CDD" id="cd04606">
    <property type="entry name" value="CBS_pair_Mg_transporter"/>
    <property type="match status" value="1"/>
</dbReference>
<dbReference type="Pfam" id="PF03448">
    <property type="entry name" value="MgtE_N"/>
    <property type="match status" value="1"/>
</dbReference>
<evidence type="ECO:0000313" key="5">
    <source>
        <dbReference type="Proteomes" id="UP000823858"/>
    </source>
</evidence>
<evidence type="ECO:0000313" key="4">
    <source>
        <dbReference type="EMBL" id="HJC85246.1"/>
    </source>
</evidence>
<evidence type="ECO:0000259" key="3">
    <source>
        <dbReference type="PROSITE" id="PS51371"/>
    </source>
</evidence>
<dbReference type="InterPro" id="IPR038076">
    <property type="entry name" value="MgtE_N_sf"/>
</dbReference>
<reference evidence="4" key="2">
    <citation type="submission" date="2021-04" db="EMBL/GenBank/DDBJ databases">
        <authorList>
            <person name="Gilroy R."/>
        </authorList>
    </citation>
    <scope>NUCLEOTIDE SEQUENCE</scope>
    <source>
        <strain evidence="4">ChiHjej13B12-4958</strain>
    </source>
</reference>
<proteinExistence type="predicted"/>
<gene>
    <name evidence="4" type="ORF">H9751_06855</name>
</gene>
<dbReference type="Proteomes" id="UP000823858">
    <property type="component" value="Unassembled WGS sequence"/>
</dbReference>
<dbReference type="InterPro" id="IPR006668">
    <property type="entry name" value="Mg_transptr_MgtE_intracell_dom"/>
</dbReference>
<dbReference type="InterPro" id="IPR011033">
    <property type="entry name" value="PRC_barrel-like_sf"/>
</dbReference>
<sequence length="447" mass="48633">MASSWTTTRVYAGRLAGMLLLGTDGESLGRIRDVVLTIRPSRAQVLGLVAEVAGKRRIFLPIGRVASIDPKEVTLSTSSVNMRPFRSRTGEITVMDDLIGAKVHTDDPSFEHLSGRAVEIADVELERTRTREWDVARVAVVTRSRLGRRSVPAIVPLSHVHGLSASGAGPRDVDAELIAEFKSMRNADVAQSLRGLSDDRRVRVASELDDDRLADVLAELPDDEQTHILEALNIERAATVLEEMDPDDAADLLGELPDDKADVLLELMDPEESEPVRRLMSFSPDTVGALMTSEPLILPPQATVAEALAHARNPEVPMSLSSLIFVVRPPQATPTGRYLGCVHLQKLLREPPSSLIGGILDLDLPALHPEDSEETAARYFATYNLVAAPVLDENRHLLGAVGVDDLLDHLLPENWRDDGWRSERDTADATDPAESPATAPATLTVTD</sequence>
<dbReference type="SMART" id="SM00924">
    <property type="entry name" value="MgtE_N"/>
    <property type="match status" value="1"/>
</dbReference>
<dbReference type="PANTHER" id="PTHR43773">
    <property type="entry name" value="MAGNESIUM TRANSPORTER MGTE"/>
    <property type="match status" value="1"/>
</dbReference>
<dbReference type="PANTHER" id="PTHR43773:SF1">
    <property type="entry name" value="MAGNESIUM TRANSPORTER MGTE"/>
    <property type="match status" value="1"/>
</dbReference>
<name>A0A9D2QCX3_9CORY</name>
<dbReference type="InterPro" id="IPR006669">
    <property type="entry name" value="MgtE_transporter"/>
</dbReference>
<dbReference type="SUPFAM" id="SSF54631">
    <property type="entry name" value="CBS-domain pair"/>
    <property type="match status" value="1"/>
</dbReference>
<evidence type="ECO:0000256" key="2">
    <source>
        <dbReference type="SAM" id="MobiDB-lite"/>
    </source>
</evidence>
<protein>
    <submittedName>
        <fullName evidence="4">CBS domain-containing protein</fullName>
    </submittedName>
</protein>
<feature type="region of interest" description="Disordered" evidence="2">
    <location>
        <begin position="417"/>
        <end position="447"/>
    </location>
</feature>
<dbReference type="InterPro" id="IPR000644">
    <property type="entry name" value="CBS_dom"/>
</dbReference>
<dbReference type="GO" id="GO:0015095">
    <property type="term" value="F:magnesium ion transmembrane transporter activity"/>
    <property type="evidence" value="ECO:0007669"/>
    <property type="project" value="InterPro"/>
</dbReference>
<dbReference type="Pfam" id="PF26205">
    <property type="entry name" value="SH3_actinomycetes"/>
    <property type="match status" value="1"/>
</dbReference>
<dbReference type="PROSITE" id="PS51371">
    <property type="entry name" value="CBS"/>
    <property type="match status" value="1"/>
</dbReference>
<dbReference type="EMBL" id="DWVP01000016">
    <property type="protein sequence ID" value="HJC85246.1"/>
    <property type="molecule type" value="Genomic_DNA"/>
</dbReference>